<keyword evidence="3" id="KW-1133">Transmembrane helix</keyword>
<evidence type="ECO:0000256" key="3">
    <source>
        <dbReference type="SAM" id="Phobius"/>
    </source>
</evidence>
<dbReference type="PROSITE" id="PS50901">
    <property type="entry name" value="FTSK"/>
    <property type="match status" value="1"/>
</dbReference>
<proteinExistence type="predicted"/>
<keyword evidence="6" id="KW-1185">Reference proteome</keyword>
<evidence type="ECO:0000256" key="2">
    <source>
        <dbReference type="SAM" id="MobiDB-lite"/>
    </source>
</evidence>
<keyword evidence="3" id="KW-0812">Transmembrane</keyword>
<feature type="region of interest" description="Disordered" evidence="2">
    <location>
        <begin position="591"/>
        <end position="610"/>
    </location>
</feature>
<organism evidence="5 6">
    <name type="scientific">Amycolatopsis halotolerans</name>
    <dbReference type="NCBI Taxonomy" id="330083"/>
    <lineage>
        <taxon>Bacteria</taxon>
        <taxon>Bacillati</taxon>
        <taxon>Actinomycetota</taxon>
        <taxon>Actinomycetes</taxon>
        <taxon>Pseudonocardiales</taxon>
        <taxon>Pseudonocardiaceae</taxon>
        <taxon>Amycolatopsis</taxon>
    </lineage>
</organism>
<dbReference type="Gene3D" id="3.40.50.300">
    <property type="entry name" value="P-loop containing nucleotide triphosphate hydrolases"/>
    <property type="match status" value="1"/>
</dbReference>
<feature type="domain" description="FtsK" evidence="4">
    <location>
        <begin position="377"/>
        <end position="558"/>
    </location>
</feature>
<dbReference type="InterPro" id="IPR002543">
    <property type="entry name" value="FtsK_dom"/>
</dbReference>
<sequence>MASDRETRRIEPGTVAYRVLSIRMIWFASAVIVVLGIAVAVWLVAAFGNGDAQERNQLEAIKTAGTVVVGTGGAAALLLAARRQRSAEIALKQKDLDQAAAARAHALQEQVADDTRLDATERRLTELYSKAVDQLGSDRLAVQLGGLYALERLGQNSPDQRQTIVNVLCAYLRMFSDSAADTRPTRDQHAVQQGRVRHAVGEVLAAHLRPEAPDSRFWPAVDLDLGGASLLDFDLSGCRVRSADFRATTFVGIARFEGTNFTDTVSFASAAFTAEADFTRAVFAQRPHFISVSFGSDAVFTSANFTSGFTFDDAVFLARSRFDSARFTLGAEVVSRSFEELPTELTRHLRALPTRVPYADIPAPAAGSVPLGVGVDRTPAVWRPAVDSHFVAFMGPESGKTTLVRTIIRGIVERYTPAEAAILLVDYRRSSLGYVATEHLLGYAISISQLTAMLEDVRESMQRRIPGPDVTQEQLRNRSWWYGPELYVIVDDAELVSRGDTDPFEPLREFLPQAKDVGLHLVVVRSTEGAAEALEHGALNTLADLEVPGIVGDGDFREGPLLGGVWPSALLPGRVTKVSRSGRELVQLAWSESDPLAARQPGTESGPVSG</sequence>
<evidence type="ECO:0000313" key="6">
    <source>
        <dbReference type="Proteomes" id="UP001595764"/>
    </source>
</evidence>
<accession>A0ABV7QQV7</accession>
<dbReference type="Proteomes" id="UP001595764">
    <property type="component" value="Unassembled WGS sequence"/>
</dbReference>
<keyword evidence="3" id="KW-0472">Membrane</keyword>
<dbReference type="InterPro" id="IPR027417">
    <property type="entry name" value="P-loop_NTPase"/>
</dbReference>
<evidence type="ECO:0000313" key="5">
    <source>
        <dbReference type="EMBL" id="MFC3513998.1"/>
    </source>
</evidence>
<comment type="caution">
    <text evidence="5">The sequence shown here is derived from an EMBL/GenBank/DDBJ whole genome shotgun (WGS) entry which is preliminary data.</text>
</comment>
<keyword evidence="1" id="KW-0547">Nucleotide-binding</keyword>
<dbReference type="SUPFAM" id="SSF52540">
    <property type="entry name" value="P-loop containing nucleoside triphosphate hydrolases"/>
    <property type="match status" value="1"/>
</dbReference>
<name>A0ABV7QQV7_9PSEU</name>
<protein>
    <submittedName>
        <fullName evidence="5">FtsK/SpoIIIE domain-containing protein</fullName>
    </submittedName>
</protein>
<dbReference type="EMBL" id="JBHRWI010000031">
    <property type="protein sequence ID" value="MFC3513998.1"/>
    <property type="molecule type" value="Genomic_DNA"/>
</dbReference>
<keyword evidence="1" id="KW-0067">ATP-binding</keyword>
<feature type="binding site" evidence="1">
    <location>
        <begin position="394"/>
        <end position="401"/>
    </location>
    <ligand>
        <name>ATP</name>
        <dbReference type="ChEBI" id="CHEBI:30616"/>
    </ligand>
</feature>
<gene>
    <name evidence="5" type="ORF">ACFORO_27780</name>
</gene>
<evidence type="ECO:0000259" key="4">
    <source>
        <dbReference type="PROSITE" id="PS50901"/>
    </source>
</evidence>
<dbReference type="RefSeq" id="WP_377875943.1">
    <property type="nucleotide sequence ID" value="NZ_JBHMAY010000087.1"/>
</dbReference>
<evidence type="ECO:0000256" key="1">
    <source>
        <dbReference type="PROSITE-ProRule" id="PRU00289"/>
    </source>
</evidence>
<dbReference type="Pfam" id="PF01580">
    <property type="entry name" value="FtsK_SpoIIIE"/>
    <property type="match status" value="1"/>
</dbReference>
<dbReference type="Gene3D" id="2.160.20.80">
    <property type="entry name" value="E3 ubiquitin-protein ligase SopA"/>
    <property type="match status" value="1"/>
</dbReference>
<feature type="transmembrane region" description="Helical" evidence="3">
    <location>
        <begin position="25"/>
        <end position="48"/>
    </location>
</feature>
<reference evidence="6" key="1">
    <citation type="journal article" date="2019" name="Int. J. Syst. Evol. Microbiol.">
        <title>The Global Catalogue of Microorganisms (GCM) 10K type strain sequencing project: providing services to taxonomists for standard genome sequencing and annotation.</title>
        <authorList>
            <consortium name="The Broad Institute Genomics Platform"/>
            <consortium name="The Broad Institute Genome Sequencing Center for Infectious Disease"/>
            <person name="Wu L."/>
            <person name="Ma J."/>
        </authorList>
    </citation>
    <scope>NUCLEOTIDE SEQUENCE [LARGE SCALE GENOMIC DNA]</scope>
    <source>
        <strain evidence="6">CGMCC 4.7682</strain>
    </source>
</reference>